<evidence type="ECO:0000313" key="12">
    <source>
        <dbReference type="Proteomes" id="UP000886520"/>
    </source>
</evidence>
<keyword evidence="2" id="KW-0934">Plastid</keyword>
<feature type="domain" description="ABC transporter" evidence="9">
    <location>
        <begin position="401"/>
        <end position="638"/>
    </location>
</feature>
<name>A0A9D4ZHY2_ADICA</name>
<keyword evidence="5" id="KW-0067">ATP-binding</keyword>
<feature type="transmembrane region" description="Helical" evidence="8">
    <location>
        <begin position="217"/>
        <end position="242"/>
    </location>
</feature>
<dbReference type="InterPro" id="IPR039421">
    <property type="entry name" value="Type_1_exporter"/>
</dbReference>
<sequence length="644" mass="70713">MLRFPSPAAQLPLCSQKSRFVFFCKYEGFRNSFSSFQSWQSRDARSLDARTPRHLGDERHLGHERFLLQLGCGSSPSQVERRKTVFANISCSVAAAPYFFQEEASWLAQLKKCHVNVPLSQTLPLIMPFLAAQWPLICKAWTCTLVSVLALFFFIPLTGQISSILGKAYFEGRGAAASGDIAYRITAEAQETGDSVYSLLETLIPSMLQLVAMSIRMVLLSPLLSVVTVLVIPCMSVVVAVLGERLRTISREGQNSIAGLSSYLNEILPAMSIVKAYVGEEFEQWRFQRLALIDTEARIKKKKMKAFIPEAITAVYASTAILLFAAATWAVSHGSFNAANMISFTTSLLLLVDPIQAVGKSYNELKQGEPAVERLFEITSSTGKVVEQSDALVLSEVNGDVTISAVTFRYNDKVPNVLANLSLHVQAGEMVALVGPSGGGKTTVAKLLLRLYDPVEGCILIDGHDIKNMSLRALRTHVTIVPQEIGLFSGTVAENIAYGELSGVHDMERIQEAATLANAHSFISKLVNGYDTKLSDRASCLSGGQRQRLAIARAFYRQPSILILDEATSALDNISEKLVRDALDRCMVGRTVIVIAHRLETVQKADRIYFLDEGRVLEEGTHSSLLAQGGRYAALFAKKEYVVR</sequence>
<evidence type="ECO:0000313" key="11">
    <source>
        <dbReference type="EMBL" id="KAI5074647.1"/>
    </source>
</evidence>
<feature type="transmembrane region" description="Helical" evidence="8">
    <location>
        <begin position="307"/>
        <end position="331"/>
    </location>
</feature>
<protein>
    <submittedName>
        <fullName evidence="11">Uncharacterized protein</fullName>
    </submittedName>
</protein>
<dbReference type="PANTHER" id="PTHR43394:SF1">
    <property type="entry name" value="ATP-BINDING CASSETTE SUB-FAMILY B MEMBER 10, MITOCHONDRIAL"/>
    <property type="match status" value="1"/>
</dbReference>
<evidence type="ECO:0000259" key="10">
    <source>
        <dbReference type="PROSITE" id="PS50929"/>
    </source>
</evidence>
<dbReference type="SMART" id="SM00382">
    <property type="entry name" value="AAA"/>
    <property type="match status" value="1"/>
</dbReference>
<evidence type="ECO:0000259" key="9">
    <source>
        <dbReference type="PROSITE" id="PS50893"/>
    </source>
</evidence>
<keyword evidence="4" id="KW-0547">Nucleotide-binding</keyword>
<keyword evidence="2" id="KW-0150">Chloroplast</keyword>
<dbReference type="EMBL" id="JABFUD020000010">
    <property type="protein sequence ID" value="KAI5074647.1"/>
    <property type="molecule type" value="Genomic_DNA"/>
</dbReference>
<dbReference type="GO" id="GO:0005524">
    <property type="term" value="F:ATP binding"/>
    <property type="evidence" value="ECO:0007669"/>
    <property type="project" value="UniProtKB-KW"/>
</dbReference>
<dbReference type="GO" id="GO:0016020">
    <property type="term" value="C:membrane"/>
    <property type="evidence" value="ECO:0007669"/>
    <property type="project" value="UniProtKB-SubCell"/>
</dbReference>
<accession>A0A9D4ZHY2</accession>
<dbReference type="Pfam" id="PF00664">
    <property type="entry name" value="ABC_membrane"/>
    <property type="match status" value="1"/>
</dbReference>
<comment type="caution">
    <text evidence="11">The sequence shown here is derived from an EMBL/GenBank/DDBJ whole genome shotgun (WGS) entry which is preliminary data.</text>
</comment>
<dbReference type="PROSITE" id="PS50893">
    <property type="entry name" value="ABC_TRANSPORTER_2"/>
    <property type="match status" value="1"/>
</dbReference>
<evidence type="ECO:0000256" key="3">
    <source>
        <dbReference type="ARBA" id="ARBA00022692"/>
    </source>
</evidence>
<comment type="subcellular location">
    <subcellularLocation>
        <location evidence="1">Membrane</location>
        <topology evidence="1">Multi-pass membrane protein</topology>
    </subcellularLocation>
</comment>
<dbReference type="InterPro" id="IPR003439">
    <property type="entry name" value="ABC_transporter-like_ATP-bd"/>
</dbReference>
<dbReference type="InterPro" id="IPR003593">
    <property type="entry name" value="AAA+_ATPase"/>
</dbReference>
<dbReference type="Proteomes" id="UP000886520">
    <property type="component" value="Chromosome 10"/>
</dbReference>
<evidence type="ECO:0000256" key="4">
    <source>
        <dbReference type="ARBA" id="ARBA00022741"/>
    </source>
</evidence>
<dbReference type="PROSITE" id="PS00211">
    <property type="entry name" value="ABC_TRANSPORTER_1"/>
    <property type="match status" value="1"/>
</dbReference>
<keyword evidence="3 8" id="KW-0812">Transmembrane</keyword>
<keyword evidence="7 8" id="KW-0472">Membrane</keyword>
<dbReference type="FunFam" id="3.40.50.300:FF:000218">
    <property type="entry name" value="Multidrug ABC transporter ATP-binding protein"/>
    <property type="match status" value="1"/>
</dbReference>
<feature type="domain" description="ABC transmembrane type-1" evidence="10">
    <location>
        <begin position="178"/>
        <end position="367"/>
    </location>
</feature>
<proteinExistence type="predicted"/>
<evidence type="ECO:0000256" key="8">
    <source>
        <dbReference type="SAM" id="Phobius"/>
    </source>
</evidence>
<dbReference type="Gene3D" id="1.20.1560.10">
    <property type="entry name" value="ABC transporter type 1, transmembrane domain"/>
    <property type="match status" value="1"/>
</dbReference>
<keyword evidence="12" id="KW-1185">Reference proteome</keyword>
<dbReference type="PANTHER" id="PTHR43394">
    <property type="entry name" value="ATP-DEPENDENT PERMEASE MDL1, MITOCHONDRIAL"/>
    <property type="match status" value="1"/>
</dbReference>
<evidence type="ECO:0000256" key="5">
    <source>
        <dbReference type="ARBA" id="ARBA00022840"/>
    </source>
</evidence>
<dbReference type="PROSITE" id="PS50929">
    <property type="entry name" value="ABC_TM1F"/>
    <property type="match status" value="1"/>
</dbReference>
<gene>
    <name evidence="11" type="ORF">GOP47_0010608</name>
</gene>
<dbReference type="AlphaFoldDB" id="A0A9D4ZHY2"/>
<evidence type="ECO:0000256" key="1">
    <source>
        <dbReference type="ARBA" id="ARBA00004141"/>
    </source>
</evidence>
<dbReference type="SUPFAM" id="SSF52540">
    <property type="entry name" value="P-loop containing nucleoside triphosphate hydrolases"/>
    <property type="match status" value="1"/>
</dbReference>
<dbReference type="GO" id="GO:0015421">
    <property type="term" value="F:ABC-type oligopeptide transporter activity"/>
    <property type="evidence" value="ECO:0007669"/>
    <property type="project" value="TreeGrafter"/>
</dbReference>
<reference evidence="11" key="1">
    <citation type="submission" date="2021-01" db="EMBL/GenBank/DDBJ databases">
        <title>Adiantum capillus-veneris genome.</title>
        <authorList>
            <person name="Fang Y."/>
            <person name="Liao Q."/>
        </authorList>
    </citation>
    <scope>NUCLEOTIDE SEQUENCE</scope>
    <source>
        <strain evidence="11">H3</strain>
        <tissue evidence="11">Leaf</tissue>
    </source>
</reference>
<dbReference type="Pfam" id="PF00005">
    <property type="entry name" value="ABC_tran"/>
    <property type="match status" value="1"/>
</dbReference>
<evidence type="ECO:0000256" key="2">
    <source>
        <dbReference type="ARBA" id="ARBA00022528"/>
    </source>
</evidence>
<dbReference type="InterPro" id="IPR017871">
    <property type="entry name" value="ABC_transporter-like_CS"/>
</dbReference>
<evidence type="ECO:0000256" key="7">
    <source>
        <dbReference type="ARBA" id="ARBA00023136"/>
    </source>
</evidence>
<dbReference type="InterPro" id="IPR027417">
    <property type="entry name" value="P-loop_NTPase"/>
</dbReference>
<dbReference type="InterPro" id="IPR036640">
    <property type="entry name" value="ABC1_TM_sf"/>
</dbReference>
<dbReference type="OrthoDB" id="6500128at2759"/>
<evidence type="ECO:0000256" key="6">
    <source>
        <dbReference type="ARBA" id="ARBA00022989"/>
    </source>
</evidence>
<dbReference type="Gene3D" id="3.40.50.300">
    <property type="entry name" value="P-loop containing nucleotide triphosphate hydrolases"/>
    <property type="match status" value="1"/>
</dbReference>
<dbReference type="InterPro" id="IPR011527">
    <property type="entry name" value="ABC1_TM_dom"/>
</dbReference>
<dbReference type="GO" id="GO:0016887">
    <property type="term" value="F:ATP hydrolysis activity"/>
    <property type="evidence" value="ECO:0007669"/>
    <property type="project" value="InterPro"/>
</dbReference>
<keyword evidence="6 8" id="KW-1133">Transmembrane helix</keyword>
<organism evidence="11 12">
    <name type="scientific">Adiantum capillus-veneris</name>
    <name type="common">Maidenhair fern</name>
    <dbReference type="NCBI Taxonomy" id="13818"/>
    <lineage>
        <taxon>Eukaryota</taxon>
        <taxon>Viridiplantae</taxon>
        <taxon>Streptophyta</taxon>
        <taxon>Embryophyta</taxon>
        <taxon>Tracheophyta</taxon>
        <taxon>Polypodiopsida</taxon>
        <taxon>Polypodiidae</taxon>
        <taxon>Polypodiales</taxon>
        <taxon>Pteridineae</taxon>
        <taxon>Pteridaceae</taxon>
        <taxon>Vittarioideae</taxon>
        <taxon>Adiantum</taxon>
    </lineage>
</organism>
<dbReference type="SUPFAM" id="SSF90123">
    <property type="entry name" value="ABC transporter transmembrane region"/>
    <property type="match status" value="1"/>
</dbReference>